<keyword evidence="18" id="KW-1185">Reference proteome</keyword>
<dbReference type="PANTHER" id="PTHR12428:SF65">
    <property type="entry name" value="CYTOCHROME C OXIDASE ASSEMBLY PROTEIN COX18, MITOCHONDRIAL"/>
    <property type="match status" value="1"/>
</dbReference>
<proteinExistence type="inferred from homology"/>
<comment type="subunit">
    <text evidence="13">Interacts with the Sec translocase complex via SecD. Specifically interacts with transmembrane segments of nascent integral membrane proteins during membrane integration.</text>
</comment>
<dbReference type="RefSeq" id="WP_136414607.1">
    <property type="nucleotide sequence ID" value="NZ_CP039396.1"/>
</dbReference>
<dbReference type="GO" id="GO:0005886">
    <property type="term" value="C:plasma membrane"/>
    <property type="evidence" value="ECO:0007669"/>
    <property type="project" value="UniProtKB-SubCell"/>
</dbReference>
<protein>
    <recommendedName>
        <fullName evidence="3 13">Membrane protein insertase YidC</fullName>
    </recommendedName>
    <alternativeName>
        <fullName evidence="12 13">Foldase YidC</fullName>
    </alternativeName>
    <alternativeName>
        <fullName evidence="11 13">Membrane integrase YidC</fullName>
    </alternativeName>
    <alternativeName>
        <fullName evidence="13">Membrane protein YidC</fullName>
    </alternativeName>
</protein>
<sequence>MDRNSIIGLLLMGLIIFGFTYINRPSAEELERQRIEREQMQAQEAEKATDSGALKFDSITPAEIATIKSTVRELGVTDSLTGVSTLRVDKVDLRLSADGDLQGTVDADGRVVPVADIIGNSASLPVTVGVPATKNLRNALATVARYRGFARHISGDSTTVKLENKLLSLELSNKGGVISCATLKNYESYDSTKVKLLSPETDTYSFTLTSATQRFETREFYFTPVQLSDSSVLMKLDLGDGAVWGIKYTLPEDSYLVDIDIVQQGMQSIIPSSVASMDFTWHQKMRRNEAGRVFEERNSALYYMFIDGDVDNLSESGDDKEEINQRLKWVSCKNQFFSAVLMARTNFNGGELSSVELKDNPDFIKEMQADMSVEYSASVANPASFVMYLGPNSYPVMSSLEKEIFPDENMHLTKIIPLGWPLFRWINTLIIIPVFTTLGSFISNYGIIILLLTIFIKLILFPFTYKSMMSQARMRLLAPEIKAINDKYPGNENAMKRQQETMALYSRAGANPLSGCLPMLLQMPILVAMFWFFPSAIELRGESFLWAKDLSAPDAIISWTGNIPFISSTFGNHVSLFCLLMTVTNIIYTRVTMQTQNSAGMPGMKWMMYLMPVMFLFIFNNYAAGLSYYYFLSLLITIVQTYIFRKVVSEEKMRAKMAEAARKPKKKSGFMARLEEAQRKQQQMLREQQKRQGRR</sequence>
<feature type="transmembrane region" description="Helical" evidence="13">
    <location>
        <begin position="628"/>
        <end position="648"/>
    </location>
</feature>
<dbReference type="Proteomes" id="UP000297149">
    <property type="component" value="Chromosome"/>
</dbReference>
<evidence type="ECO:0000256" key="6">
    <source>
        <dbReference type="ARBA" id="ARBA00022692"/>
    </source>
</evidence>
<evidence type="ECO:0000256" key="9">
    <source>
        <dbReference type="ARBA" id="ARBA00023136"/>
    </source>
</evidence>
<feature type="region of interest" description="Disordered" evidence="14">
    <location>
        <begin position="658"/>
        <end position="695"/>
    </location>
</feature>
<feature type="transmembrane region" description="Helical" evidence="13">
    <location>
        <begin position="603"/>
        <end position="622"/>
    </location>
</feature>
<comment type="function">
    <text evidence="13">Required for the insertion and/or proper folding and/or complex formation of integral membrane proteins into the membrane. Involved in integration of membrane proteins that insert both dependently and independently of the Sec translocase complex, as well as at least some lipoproteins. Aids folding of multispanning membrane proteins.</text>
</comment>
<keyword evidence="9 13" id="KW-0472">Membrane</keyword>
<dbReference type="NCBIfam" id="TIGR03592">
    <property type="entry name" value="yidC_oxa1_cterm"/>
    <property type="match status" value="1"/>
</dbReference>
<evidence type="ECO:0000256" key="13">
    <source>
        <dbReference type="HAMAP-Rule" id="MF_01810"/>
    </source>
</evidence>
<name>A0A4P7W1K3_9BACT</name>
<keyword evidence="10 13" id="KW-0143">Chaperone</keyword>
<dbReference type="AlphaFoldDB" id="A0A4P7W1K3"/>
<organism evidence="17 18">
    <name type="scientific">Duncaniella dubosii</name>
    <dbReference type="NCBI Taxonomy" id="2518971"/>
    <lineage>
        <taxon>Bacteria</taxon>
        <taxon>Pseudomonadati</taxon>
        <taxon>Bacteroidota</taxon>
        <taxon>Bacteroidia</taxon>
        <taxon>Bacteroidales</taxon>
        <taxon>Muribaculaceae</taxon>
        <taxon>Duncaniella</taxon>
    </lineage>
</organism>
<feature type="domain" description="Membrane insertase YidC/Oxa/ALB C-terminal" evidence="15">
    <location>
        <begin position="445"/>
        <end position="645"/>
    </location>
</feature>
<evidence type="ECO:0000256" key="8">
    <source>
        <dbReference type="ARBA" id="ARBA00022989"/>
    </source>
</evidence>
<reference evidence="18" key="1">
    <citation type="submission" date="2019-02" db="EMBL/GenBank/DDBJ databases">
        <title>Isolation and identification of novel species under the genus Muribaculum.</title>
        <authorList>
            <person name="Miyake S."/>
            <person name="Ding Y."/>
            <person name="Low A."/>
            <person name="Soh M."/>
            <person name="Seedorf H."/>
        </authorList>
    </citation>
    <scope>NUCLEOTIDE SEQUENCE [LARGE SCALE GENOMIC DNA]</scope>
    <source>
        <strain evidence="18">H5</strain>
    </source>
</reference>
<keyword evidence="4 13" id="KW-0813">Transport</keyword>
<comment type="subcellular location">
    <subcellularLocation>
        <location evidence="1">Cell inner membrane</location>
        <topology evidence="1">Multi-pass membrane protein</topology>
    </subcellularLocation>
    <subcellularLocation>
        <location evidence="13">Cell membrane</location>
        <topology evidence="13">Multi-pass membrane protein</topology>
    </subcellularLocation>
</comment>
<dbReference type="Gene3D" id="2.70.98.90">
    <property type="match status" value="1"/>
</dbReference>
<dbReference type="KEGG" id="ddb:E7747_05475"/>
<dbReference type="EMBL" id="CP039396">
    <property type="protein sequence ID" value="QCD41779.1"/>
    <property type="molecule type" value="Genomic_DNA"/>
</dbReference>
<evidence type="ECO:0000256" key="3">
    <source>
        <dbReference type="ARBA" id="ARBA00015325"/>
    </source>
</evidence>
<dbReference type="CDD" id="cd19961">
    <property type="entry name" value="EcYidC-like_peri"/>
    <property type="match status" value="1"/>
</dbReference>
<evidence type="ECO:0000256" key="4">
    <source>
        <dbReference type="ARBA" id="ARBA00022448"/>
    </source>
</evidence>
<dbReference type="GO" id="GO:0032977">
    <property type="term" value="F:membrane insertase activity"/>
    <property type="evidence" value="ECO:0007669"/>
    <property type="project" value="InterPro"/>
</dbReference>
<evidence type="ECO:0000256" key="2">
    <source>
        <dbReference type="ARBA" id="ARBA00010527"/>
    </source>
</evidence>
<feature type="transmembrane region" description="Helical" evidence="13">
    <location>
        <begin position="447"/>
        <end position="465"/>
    </location>
</feature>
<feature type="domain" description="Membrane insertase YidC N-terminal" evidence="16">
    <location>
        <begin position="160"/>
        <end position="430"/>
    </location>
</feature>
<dbReference type="HAMAP" id="MF_01810">
    <property type="entry name" value="YidC_type1"/>
    <property type="match status" value="1"/>
</dbReference>
<dbReference type="InterPro" id="IPR028055">
    <property type="entry name" value="YidC/Oxa/ALB_C"/>
</dbReference>
<dbReference type="Pfam" id="PF14849">
    <property type="entry name" value="YidC_periplas"/>
    <property type="match status" value="1"/>
</dbReference>
<dbReference type="GO" id="GO:0051205">
    <property type="term" value="P:protein insertion into membrane"/>
    <property type="evidence" value="ECO:0007669"/>
    <property type="project" value="TreeGrafter"/>
</dbReference>
<dbReference type="InterPro" id="IPR019998">
    <property type="entry name" value="Membr_insert_YidC"/>
</dbReference>
<dbReference type="PRINTS" id="PR00701">
    <property type="entry name" value="60KDINNERMP"/>
</dbReference>
<feature type="transmembrane region" description="Helical" evidence="13">
    <location>
        <begin position="512"/>
        <end position="533"/>
    </location>
</feature>
<evidence type="ECO:0000313" key="17">
    <source>
        <dbReference type="EMBL" id="QCD41779.1"/>
    </source>
</evidence>
<feature type="transmembrane region" description="Helical" evidence="13">
    <location>
        <begin position="6"/>
        <end position="24"/>
    </location>
</feature>
<dbReference type="NCBIfam" id="NF002356">
    <property type="entry name" value="PRK01318.2-3"/>
    <property type="match status" value="1"/>
</dbReference>
<gene>
    <name evidence="13 17" type="primary">yidC</name>
    <name evidence="17" type="ORF">E7747_05475</name>
</gene>
<dbReference type="InterPro" id="IPR001708">
    <property type="entry name" value="YidC/ALB3/OXA1/COX18"/>
</dbReference>
<evidence type="ECO:0000259" key="16">
    <source>
        <dbReference type="Pfam" id="PF14849"/>
    </source>
</evidence>
<evidence type="ECO:0000256" key="7">
    <source>
        <dbReference type="ARBA" id="ARBA00022927"/>
    </source>
</evidence>
<evidence type="ECO:0000256" key="11">
    <source>
        <dbReference type="ARBA" id="ARBA00033245"/>
    </source>
</evidence>
<evidence type="ECO:0000256" key="14">
    <source>
        <dbReference type="SAM" id="MobiDB-lite"/>
    </source>
</evidence>
<dbReference type="InterPro" id="IPR038221">
    <property type="entry name" value="YidC_periplasmic_sf"/>
</dbReference>
<dbReference type="InterPro" id="IPR047196">
    <property type="entry name" value="YidC_ALB_C"/>
</dbReference>
<dbReference type="GO" id="GO:0015031">
    <property type="term" value="P:protein transport"/>
    <property type="evidence" value="ECO:0007669"/>
    <property type="project" value="UniProtKB-KW"/>
</dbReference>
<evidence type="ECO:0000256" key="1">
    <source>
        <dbReference type="ARBA" id="ARBA00004429"/>
    </source>
</evidence>
<keyword evidence="5 13" id="KW-1003">Cell membrane</keyword>
<keyword evidence="8 13" id="KW-1133">Transmembrane helix</keyword>
<dbReference type="CDD" id="cd20070">
    <property type="entry name" value="5TM_YidC_Alb3"/>
    <property type="match status" value="1"/>
</dbReference>
<keyword evidence="7 13" id="KW-0653">Protein transport</keyword>
<evidence type="ECO:0000256" key="12">
    <source>
        <dbReference type="ARBA" id="ARBA00033342"/>
    </source>
</evidence>
<keyword evidence="6 13" id="KW-0812">Transmembrane</keyword>
<dbReference type="PANTHER" id="PTHR12428">
    <property type="entry name" value="OXA1"/>
    <property type="match status" value="1"/>
</dbReference>
<accession>A0A4P7W1K3</accession>
<evidence type="ECO:0000259" key="15">
    <source>
        <dbReference type="Pfam" id="PF02096"/>
    </source>
</evidence>
<evidence type="ECO:0000256" key="10">
    <source>
        <dbReference type="ARBA" id="ARBA00023186"/>
    </source>
</evidence>
<evidence type="ECO:0000313" key="18">
    <source>
        <dbReference type="Proteomes" id="UP000297149"/>
    </source>
</evidence>
<evidence type="ECO:0000256" key="5">
    <source>
        <dbReference type="ARBA" id="ARBA00022475"/>
    </source>
</evidence>
<dbReference type="Pfam" id="PF02096">
    <property type="entry name" value="60KD_IMP"/>
    <property type="match status" value="1"/>
</dbReference>
<comment type="similarity">
    <text evidence="2 13">Belongs to the OXA1/ALB3/YidC family. Type 1 subfamily.</text>
</comment>
<dbReference type="InterPro" id="IPR028053">
    <property type="entry name" value="Membr_insert_YidC_N"/>
</dbReference>